<dbReference type="InterPro" id="IPR006674">
    <property type="entry name" value="HD_domain"/>
</dbReference>
<dbReference type="Pfam" id="PF01966">
    <property type="entry name" value="HD"/>
    <property type="match status" value="1"/>
</dbReference>
<dbReference type="PANTHER" id="PTHR38659:SF2">
    <property type="entry name" value="HDIG DOMAIN PROTEIN"/>
    <property type="match status" value="1"/>
</dbReference>
<dbReference type="InterPro" id="IPR006675">
    <property type="entry name" value="HDIG_dom"/>
</dbReference>
<dbReference type="NCBIfam" id="TIGR00277">
    <property type="entry name" value="HDIG"/>
    <property type="match status" value="1"/>
</dbReference>
<proteinExistence type="predicted"/>
<protein>
    <submittedName>
        <fullName evidence="2">HDIG domain-containing protein</fullName>
    </submittedName>
</protein>
<dbReference type="AlphaFoldDB" id="A0AA45WVX9"/>
<dbReference type="SUPFAM" id="SSF109604">
    <property type="entry name" value="HD-domain/PDEase-like"/>
    <property type="match status" value="1"/>
</dbReference>
<sequence>MLTREAAYALLTKYNESEALVTHAMAVEAVMRYFARQLGEDENYWGVVGLIHDIDYEKYPEEHCHKSKEILEAEGVDADIVHAVISHGWNICIDVEPTRKMEKVLYATDELTGLINATVLMRPDKSIMDLEVKSVKKKFKSKGFAAGVNREVILTGCGMVDMELDEVIRWSIEGMKEAAESLGLAGQSAESSI</sequence>
<gene>
    <name evidence="2" type="ORF">SAMN06296020_10623</name>
</gene>
<comment type="caution">
    <text evidence="2">The sequence shown here is derived from an EMBL/GenBank/DDBJ whole genome shotgun (WGS) entry which is preliminary data.</text>
</comment>
<dbReference type="RefSeq" id="WP_283409195.1">
    <property type="nucleotide sequence ID" value="NZ_FXUF01000006.1"/>
</dbReference>
<evidence type="ECO:0000259" key="1">
    <source>
        <dbReference type="Pfam" id="PF01966"/>
    </source>
</evidence>
<dbReference type="Proteomes" id="UP001158066">
    <property type="component" value="Unassembled WGS sequence"/>
</dbReference>
<evidence type="ECO:0000313" key="2">
    <source>
        <dbReference type="EMBL" id="SMP56104.1"/>
    </source>
</evidence>
<reference evidence="2" key="1">
    <citation type="submission" date="2017-05" db="EMBL/GenBank/DDBJ databases">
        <authorList>
            <person name="Varghese N."/>
            <person name="Submissions S."/>
        </authorList>
    </citation>
    <scope>NUCLEOTIDE SEQUENCE</scope>
    <source>
        <strain evidence="2">Su22</strain>
    </source>
</reference>
<feature type="domain" description="HD" evidence="1">
    <location>
        <begin position="21"/>
        <end position="87"/>
    </location>
</feature>
<keyword evidence="3" id="KW-1185">Reference proteome</keyword>
<dbReference type="PANTHER" id="PTHR38659">
    <property type="entry name" value="METAL-DEPENDENT PHOSPHOHYDROLASE"/>
    <property type="match status" value="1"/>
</dbReference>
<name>A0AA45WVX9_9CLOT</name>
<dbReference type="Gene3D" id="1.10.3210.10">
    <property type="entry name" value="Hypothetical protein af1432"/>
    <property type="match status" value="1"/>
</dbReference>
<organism evidence="2 3">
    <name type="scientific">Anoxynatronum buryatiense</name>
    <dbReference type="NCBI Taxonomy" id="489973"/>
    <lineage>
        <taxon>Bacteria</taxon>
        <taxon>Bacillati</taxon>
        <taxon>Bacillota</taxon>
        <taxon>Clostridia</taxon>
        <taxon>Eubacteriales</taxon>
        <taxon>Clostridiaceae</taxon>
        <taxon>Anoxynatronum</taxon>
    </lineage>
</organism>
<evidence type="ECO:0000313" key="3">
    <source>
        <dbReference type="Proteomes" id="UP001158066"/>
    </source>
</evidence>
<accession>A0AA45WVX9</accession>
<dbReference type="EMBL" id="FXUF01000006">
    <property type="protein sequence ID" value="SMP56104.1"/>
    <property type="molecule type" value="Genomic_DNA"/>
</dbReference>